<evidence type="ECO:0000256" key="3">
    <source>
        <dbReference type="ARBA" id="ARBA00023136"/>
    </source>
</evidence>
<dbReference type="EC" id="3.6.3.25" evidence="5"/>
<dbReference type="AlphaFoldDB" id="A0A376SAI6"/>
<organism evidence="5 6">
    <name type="scientific">Escherichia coli</name>
    <dbReference type="NCBI Taxonomy" id="562"/>
    <lineage>
        <taxon>Bacteria</taxon>
        <taxon>Pseudomonadati</taxon>
        <taxon>Pseudomonadota</taxon>
        <taxon>Gammaproteobacteria</taxon>
        <taxon>Enterobacterales</taxon>
        <taxon>Enterobacteriaceae</taxon>
        <taxon>Escherichia</taxon>
    </lineage>
</organism>
<feature type="compositionally biased region" description="Basic and acidic residues" evidence="4">
    <location>
        <begin position="20"/>
        <end position="32"/>
    </location>
</feature>
<dbReference type="PANTHER" id="PTHR43875:SF15">
    <property type="entry name" value="TREHALOSE IMPORT ATP-BINDING PROTEIN SUGC"/>
    <property type="match status" value="1"/>
</dbReference>
<dbReference type="Proteomes" id="UP000254817">
    <property type="component" value="Unassembled WGS sequence"/>
</dbReference>
<dbReference type="Gene3D" id="3.40.50.300">
    <property type="entry name" value="P-loop containing nucleotide triphosphate hydrolases"/>
    <property type="match status" value="1"/>
</dbReference>
<evidence type="ECO:0000313" key="6">
    <source>
        <dbReference type="Proteomes" id="UP000254817"/>
    </source>
</evidence>
<dbReference type="PANTHER" id="PTHR43875">
    <property type="entry name" value="MALTODEXTRIN IMPORT ATP-BINDING PROTEIN MSMX"/>
    <property type="match status" value="1"/>
</dbReference>
<evidence type="ECO:0000256" key="4">
    <source>
        <dbReference type="SAM" id="MobiDB-lite"/>
    </source>
</evidence>
<dbReference type="InterPro" id="IPR027417">
    <property type="entry name" value="P-loop_NTPase"/>
</dbReference>
<dbReference type="GO" id="GO:0005524">
    <property type="term" value="F:ATP binding"/>
    <property type="evidence" value="ECO:0007669"/>
    <property type="project" value="UniProtKB-KW"/>
</dbReference>
<dbReference type="SUPFAM" id="SSF52540">
    <property type="entry name" value="P-loop containing nucleoside triphosphate hydrolases"/>
    <property type="match status" value="1"/>
</dbReference>
<dbReference type="InterPro" id="IPR008995">
    <property type="entry name" value="Mo/tungstate-bd_C_term_dom"/>
</dbReference>
<keyword evidence="2" id="KW-1278">Translocase</keyword>
<dbReference type="EMBL" id="UGAW01000002">
    <property type="protein sequence ID" value="STI47848.1"/>
    <property type="molecule type" value="Genomic_DNA"/>
</dbReference>
<protein>
    <submittedName>
        <fullName evidence="5">Sulfate ABC transporter, ATP-binding protein</fullName>
        <ecNumber evidence="5">3.6.3.25</ecNumber>
    </submittedName>
</protein>
<evidence type="ECO:0000256" key="1">
    <source>
        <dbReference type="ARBA" id="ARBA00022475"/>
    </source>
</evidence>
<keyword evidence="1" id="KW-1003">Cell membrane</keyword>
<name>A0A376SAI6_ECOLX</name>
<sequence length="232" mass="26389">MTVFDNIAFGPDGAAASRAPECRSHQSESDKIAGDGGSLRIWRIVIRHSFPAGRNSAWRWRVRSLWNRKFCCLMKPFGALDAQVRKELRRWLRQLHEELKFTSVFVTHDQEEATEVADRVVVMSQGNIEQADAPDQVWREPATRFVLEFMGEVNRLQGTIRGGQFHVGAHRWPLGYTPAYQGPVDLFLRPWEVDISRRTSLDSPLPVQVLEASPKGHYTQLVVQPLGGTTNR</sequence>
<feature type="region of interest" description="Disordered" evidence="4">
    <location>
        <begin position="13"/>
        <end position="32"/>
    </location>
</feature>
<accession>A0A376SAI6</accession>
<reference evidence="5 6" key="1">
    <citation type="submission" date="2018-06" db="EMBL/GenBank/DDBJ databases">
        <authorList>
            <consortium name="Pathogen Informatics"/>
            <person name="Doyle S."/>
        </authorList>
    </citation>
    <scope>NUCLEOTIDE SEQUENCE [LARGE SCALE GENOMIC DNA]</scope>
    <source>
        <strain evidence="5 6">NCTC11112</strain>
    </source>
</reference>
<proteinExistence type="predicted"/>
<dbReference type="GO" id="GO:0055052">
    <property type="term" value="C:ATP-binding cassette (ABC) transporter complex, substrate-binding subunit-containing"/>
    <property type="evidence" value="ECO:0007669"/>
    <property type="project" value="TreeGrafter"/>
</dbReference>
<keyword evidence="5" id="KW-0547">Nucleotide-binding</keyword>
<dbReference type="InterPro" id="IPR047641">
    <property type="entry name" value="ABC_transpr_MalK/UgpC-like"/>
</dbReference>
<evidence type="ECO:0000313" key="5">
    <source>
        <dbReference type="EMBL" id="STI47848.1"/>
    </source>
</evidence>
<keyword evidence="5" id="KW-0067">ATP-binding</keyword>
<evidence type="ECO:0000256" key="2">
    <source>
        <dbReference type="ARBA" id="ARBA00022967"/>
    </source>
</evidence>
<dbReference type="GO" id="GO:0016887">
    <property type="term" value="F:ATP hydrolysis activity"/>
    <property type="evidence" value="ECO:0007669"/>
    <property type="project" value="InterPro"/>
</dbReference>
<keyword evidence="3" id="KW-0472">Membrane</keyword>
<gene>
    <name evidence="5" type="primary">cysA_2</name>
    <name evidence="5" type="ORF">NCTC11112_07073</name>
</gene>
<dbReference type="SUPFAM" id="SSF50331">
    <property type="entry name" value="MOP-like"/>
    <property type="match status" value="1"/>
</dbReference>
<keyword evidence="5" id="KW-0378">Hydrolase</keyword>